<proteinExistence type="predicted"/>
<keyword evidence="2" id="KW-1185">Reference proteome</keyword>
<dbReference type="AlphaFoldDB" id="A0A4C1VYI0"/>
<protein>
    <recommendedName>
        <fullName evidence="3">RNA-directed DNA polymerase from mobile element jockey</fullName>
    </recommendedName>
</protein>
<comment type="caution">
    <text evidence="1">The sequence shown here is derived from an EMBL/GenBank/DDBJ whole genome shotgun (WGS) entry which is preliminary data.</text>
</comment>
<dbReference type="Proteomes" id="UP000299102">
    <property type="component" value="Unassembled WGS sequence"/>
</dbReference>
<organism evidence="1 2">
    <name type="scientific">Eumeta variegata</name>
    <name type="common">Bagworm moth</name>
    <name type="synonym">Eumeta japonica</name>
    <dbReference type="NCBI Taxonomy" id="151549"/>
    <lineage>
        <taxon>Eukaryota</taxon>
        <taxon>Metazoa</taxon>
        <taxon>Ecdysozoa</taxon>
        <taxon>Arthropoda</taxon>
        <taxon>Hexapoda</taxon>
        <taxon>Insecta</taxon>
        <taxon>Pterygota</taxon>
        <taxon>Neoptera</taxon>
        <taxon>Endopterygota</taxon>
        <taxon>Lepidoptera</taxon>
        <taxon>Glossata</taxon>
        <taxon>Ditrysia</taxon>
        <taxon>Tineoidea</taxon>
        <taxon>Psychidae</taxon>
        <taxon>Oiketicinae</taxon>
        <taxon>Eumeta</taxon>
    </lineage>
</organism>
<reference evidence="1 2" key="1">
    <citation type="journal article" date="2019" name="Commun. Biol.">
        <title>The bagworm genome reveals a unique fibroin gene that provides high tensile strength.</title>
        <authorList>
            <person name="Kono N."/>
            <person name="Nakamura H."/>
            <person name="Ohtoshi R."/>
            <person name="Tomita M."/>
            <person name="Numata K."/>
            <person name="Arakawa K."/>
        </authorList>
    </citation>
    <scope>NUCLEOTIDE SEQUENCE [LARGE SCALE GENOMIC DNA]</scope>
</reference>
<evidence type="ECO:0008006" key="3">
    <source>
        <dbReference type="Google" id="ProtNLM"/>
    </source>
</evidence>
<dbReference type="EMBL" id="BGZK01000440">
    <property type="protein sequence ID" value="GBP43660.1"/>
    <property type="molecule type" value="Genomic_DNA"/>
</dbReference>
<evidence type="ECO:0000313" key="1">
    <source>
        <dbReference type="EMBL" id="GBP43660.1"/>
    </source>
</evidence>
<gene>
    <name evidence="1" type="ORF">EVAR_30494_1</name>
</gene>
<accession>A0A4C1VYI0</accession>
<name>A0A4C1VYI0_EUMVA</name>
<dbReference type="OrthoDB" id="7487383at2759"/>
<evidence type="ECO:0000313" key="2">
    <source>
        <dbReference type="Proteomes" id="UP000299102"/>
    </source>
</evidence>
<sequence length="131" mass="14964">MEVLAEDLHFNIVTPLTPTHYSTNDNHRPDILDIALMKGVALKLSCIETLQCLNADHRPVLMSRTVVKNSSRIVPANSDRKEQPRDVSELIRAKNAALCRAVKYPTCENRCHTRALQRKMEARMEEVRTEN</sequence>